<keyword evidence="12" id="KW-0699">rRNA-binding</keyword>
<feature type="region of interest" description="Disordered" evidence="18">
    <location>
        <begin position="1"/>
        <end position="405"/>
    </location>
</feature>
<evidence type="ECO:0000256" key="17">
    <source>
        <dbReference type="ARBA" id="ARBA00023136"/>
    </source>
</evidence>
<dbReference type="InterPro" id="IPR004659">
    <property type="entry name" value="RNase_E/G"/>
</dbReference>
<dbReference type="Gene3D" id="2.40.50.140">
    <property type="entry name" value="Nucleic acid-binding proteins"/>
    <property type="match status" value="1"/>
</dbReference>
<comment type="cofactor">
    <cofactor evidence="1">
        <name>Mg(2+)</name>
        <dbReference type="ChEBI" id="CHEBI:18420"/>
    </cofactor>
</comment>
<evidence type="ECO:0000256" key="11">
    <source>
        <dbReference type="ARBA" id="ARBA00022723"/>
    </source>
</evidence>
<keyword evidence="17" id="KW-0472">Membrane</keyword>
<feature type="compositionally biased region" description="Basic residues" evidence="18">
    <location>
        <begin position="355"/>
        <end position="365"/>
    </location>
</feature>
<keyword evidence="6" id="KW-0963">Cytoplasm</keyword>
<dbReference type="GO" id="GO:0008033">
    <property type="term" value="P:tRNA processing"/>
    <property type="evidence" value="ECO:0007669"/>
    <property type="project" value="UniProtKB-KW"/>
</dbReference>
<dbReference type="SUPFAM" id="SSF50249">
    <property type="entry name" value="Nucleic acid-binding proteins"/>
    <property type="match status" value="1"/>
</dbReference>
<evidence type="ECO:0000256" key="4">
    <source>
        <dbReference type="ARBA" id="ARBA00017719"/>
    </source>
</evidence>
<comment type="subcellular location">
    <subcellularLocation>
        <location evidence="2">Cytoplasm</location>
    </subcellularLocation>
</comment>
<feature type="compositionally biased region" description="Low complexity" evidence="18">
    <location>
        <begin position="241"/>
        <end position="254"/>
    </location>
</feature>
<feature type="compositionally biased region" description="Basic residues" evidence="18">
    <location>
        <begin position="377"/>
        <end position="386"/>
    </location>
</feature>
<keyword evidence="13" id="KW-0255">Endonuclease</keyword>
<dbReference type="InterPro" id="IPR003029">
    <property type="entry name" value="S1_domain"/>
</dbReference>
<evidence type="ECO:0000256" key="16">
    <source>
        <dbReference type="ARBA" id="ARBA00022884"/>
    </source>
</evidence>
<dbReference type="GO" id="GO:0004519">
    <property type="term" value="F:endonuclease activity"/>
    <property type="evidence" value="ECO:0007669"/>
    <property type="project" value="UniProtKB-KW"/>
</dbReference>
<feature type="compositionally biased region" description="Basic and acidic residues" evidence="18">
    <location>
        <begin position="162"/>
        <end position="176"/>
    </location>
</feature>
<feature type="region of interest" description="Disordered" evidence="18">
    <location>
        <begin position="507"/>
        <end position="548"/>
    </location>
</feature>
<feature type="compositionally biased region" description="Acidic residues" evidence="18">
    <location>
        <begin position="177"/>
        <end position="189"/>
    </location>
</feature>
<dbReference type="RefSeq" id="WP_145189648.1">
    <property type="nucleotide sequence ID" value="NZ_CP036290.1"/>
</dbReference>
<feature type="compositionally biased region" description="Basic and acidic residues" evidence="18">
    <location>
        <begin position="1"/>
        <end position="20"/>
    </location>
</feature>
<sequence length="968" mass="109575">MTDHPHSDSRSGSGDDRPESFDGFSDGAPFDHVDAFDAPVLEPAPDSDPGGSSAATDDYSSETGTKRRRTRGGRGRRRRRTAAEDALEREDAEDRNGPVAEDRDDRERAASDDEDRDDEDRDDDDRGDESASDGRAARSRPRRTRRDRTRRSRSDDGEEGDDAPREEVRASARRDDDDRDNDDRDDDDREPQVASREDAEDDGEETPKKRRRRGSRGGRRRRKTRNEDDEQDGDERASGDARPATRTTSKAASRTADDDSDAPARSGRRGRRSAASSSDRPRRSEADERDRDSDTGALSVDAIPGEDDDMDASEAPRRRGRRSRRGSRSESTEPRDDRDSDQDRDDQEDSGHRSVAPRKRRRSRKKQVEVPEEAAGRRKSSRKRRASEHDDDDDDDGSTSASRAREAAIVRDQLILVNAVDPEETRVVVQEGDRIVDLVMTVDQHKSFVNDIYRGRVVNIEEAIGAAFVDFGQGRNGFLHASDVMHIYGDENWRVDKLLTARTDVDEWGDDSRAPTESIAEEDEDAPSAKASKKKGRSNKKQGRSIRPRGRKRLAVTELLKRGQLVVAQITKDAIGDKGPTLTTYISIPGRYLVLMPSLEKTGVSRKIEDERERRRLKRILQSLDIPEGMGVIVRTAGVGKTKADIRRDLDYLLAVWDQFSKSLVLGRNPAPLYQESAVAIRTMRDLFSSRTKAVIVDDEAVYQEMREFTEKLMPEHLDRIQLHDGDRPLFHTYGLEQDFERLFSRRVELPSGGSIVFDQTEALVAIDVNSGRTRDEGADFEDIALKANLEAVPEIARQIKLRDLGGIIVCDFIDMMRPASRRKVERALQTLLAEDRARNKLGRISQFGLLELTRQRLGPGLSTLLYEPCNYCRGTGRRRTAQSKAQAVLRRLASALTQKGFTKVEILIHPDTLDWLRKHDWKEVEELEKKSKRELVFVSAEDQYEDSVFHYLRADGREVRPGGRRRR</sequence>
<keyword evidence="21" id="KW-1185">Reference proteome</keyword>
<feature type="compositionally biased region" description="Basic residues" evidence="18">
    <location>
        <begin position="208"/>
        <end position="224"/>
    </location>
</feature>
<dbReference type="GO" id="GO:0016787">
    <property type="term" value="F:hydrolase activity"/>
    <property type="evidence" value="ECO:0007669"/>
    <property type="project" value="UniProtKB-KW"/>
</dbReference>
<evidence type="ECO:0000256" key="1">
    <source>
        <dbReference type="ARBA" id="ARBA00001946"/>
    </source>
</evidence>
<evidence type="ECO:0000256" key="10">
    <source>
        <dbReference type="ARBA" id="ARBA00022722"/>
    </source>
</evidence>
<evidence type="ECO:0000259" key="19">
    <source>
        <dbReference type="PROSITE" id="PS50126"/>
    </source>
</evidence>
<dbReference type="PANTHER" id="PTHR30001:SF1">
    <property type="entry name" value="RIBONUCLEASE E_G-LIKE PROTEIN, CHLOROPLASTIC"/>
    <property type="match status" value="1"/>
</dbReference>
<evidence type="ECO:0000256" key="3">
    <source>
        <dbReference type="ARBA" id="ARBA00005663"/>
    </source>
</evidence>
<comment type="similarity">
    <text evidence="3">Belongs to the RNase E/G family. RNase G subfamily.</text>
</comment>
<dbReference type="GO" id="GO:0046872">
    <property type="term" value="F:metal ion binding"/>
    <property type="evidence" value="ECO:0007669"/>
    <property type="project" value="UniProtKB-KW"/>
</dbReference>
<feature type="domain" description="S1 motif" evidence="19">
    <location>
        <begin position="450"/>
        <end position="484"/>
    </location>
</feature>
<keyword evidence="10" id="KW-0540">Nuclease</keyword>
<evidence type="ECO:0000256" key="2">
    <source>
        <dbReference type="ARBA" id="ARBA00004496"/>
    </source>
</evidence>
<dbReference type="CDD" id="cd04453">
    <property type="entry name" value="S1_RNase_E"/>
    <property type="match status" value="1"/>
</dbReference>
<keyword evidence="15" id="KW-0460">Magnesium</keyword>
<dbReference type="GO" id="GO:0019843">
    <property type="term" value="F:rRNA binding"/>
    <property type="evidence" value="ECO:0007669"/>
    <property type="project" value="UniProtKB-KW"/>
</dbReference>
<reference evidence="20 21" key="1">
    <citation type="submission" date="2019-02" db="EMBL/GenBank/DDBJ databases">
        <title>Deep-cultivation of Planctomycetes and their phenomic and genomic characterization uncovers novel biology.</title>
        <authorList>
            <person name="Wiegand S."/>
            <person name="Jogler M."/>
            <person name="Boedeker C."/>
            <person name="Pinto D."/>
            <person name="Vollmers J."/>
            <person name="Rivas-Marin E."/>
            <person name="Kohn T."/>
            <person name="Peeters S.H."/>
            <person name="Heuer A."/>
            <person name="Rast P."/>
            <person name="Oberbeckmann S."/>
            <person name="Bunk B."/>
            <person name="Jeske O."/>
            <person name="Meyerdierks A."/>
            <person name="Storesund J.E."/>
            <person name="Kallscheuer N."/>
            <person name="Luecker S."/>
            <person name="Lage O.M."/>
            <person name="Pohl T."/>
            <person name="Merkel B.J."/>
            <person name="Hornburger P."/>
            <person name="Mueller R.-W."/>
            <person name="Bruemmer F."/>
            <person name="Labrenz M."/>
            <person name="Spormann A.M."/>
            <person name="Op den Camp H."/>
            <person name="Overmann J."/>
            <person name="Amann R."/>
            <person name="Jetten M.S.M."/>
            <person name="Mascher T."/>
            <person name="Medema M.H."/>
            <person name="Devos D.P."/>
            <person name="Kaster A.-K."/>
            <person name="Ovreas L."/>
            <person name="Rohde M."/>
            <person name="Galperin M.Y."/>
            <person name="Jogler C."/>
        </authorList>
    </citation>
    <scope>NUCLEOTIDE SEQUENCE [LARGE SCALE GENOMIC DNA]</scope>
    <source>
        <strain evidence="20 21">Pla163</strain>
    </source>
</reference>
<feature type="compositionally biased region" description="Basic residues" evidence="18">
    <location>
        <begin position="66"/>
        <end position="80"/>
    </location>
</feature>
<evidence type="ECO:0000256" key="6">
    <source>
        <dbReference type="ARBA" id="ARBA00022490"/>
    </source>
</evidence>
<feature type="compositionally biased region" description="Acidic residues" evidence="18">
    <location>
        <begin position="339"/>
        <end position="348"/>
    </location>
</feature>
<dbReference type="Gene3D" id="3.40.1260.20">
    <property type="entry name" value="Ribonuclease E, catalytic domain"/>
    <property type="match status" value="1"/>
</dbReference>
<accession>A0A518D2R0</accession>
<evidence type="ECO:0000256" key="5">
    <source>
        <dbReference type="ARBA" id="ARBA00022475"/>
    </source>
</evidence>
<keyword evidence="8" id="KW-0698">rRNA processing</keyword>
<dbReference type="AlphaFoldDB" id="A0A518D2R0"/>
<dbReference type="Pfam" id="PF10150">
    <property type="entry name" value="RNase_E_G"/>
    <property type="match status" value="1"/>
</dbReference>
<dbReference type="PROSITE" id="PS50126">
    <property type="entry name" value="S1"/>
    <property type="match status" value="1"/>
</dbReference>
<dbReference type="GO" id="GO:0004540">
    <property type="term" value="F:RNA nuclease activity"/>
    <property type="evidence" value="ECO:0007669"/>
    <property type="project" value="InterPro"/>
</dbReference>
<dbReference type="Pfam" id="PF00575">
    <property type="entry name" value="S1"/>
    <property type="match status" value="1"/>
</dbReference>
<protein>
    <recommendedName>
        <fullName evidence="4">Ribonuclease G</fullName>
    </recommendedName>
</protein>
<feature type="compositionally biased region" description="Acidic residues" evidence="18">
    <location>
        <begin position="112"/>
        <end position="131"/>
    </location>
</feature>
<evidence type="ECO:0000313" key="21">
    <source>
        <dbReference type="Proteomes" id="UP000319342"/>
    </source>
</evidence>
<dbReference type="PANTHER" id="PTHR30001">
    <property type="entry name" value="RIBONUCLEASE"/>
    <property type="match status" value="1"/>
</dbReference>
<feature type="compositionally biased region" description="Basic and acidic residues" evidence="18">
    <location>
        <begin position="279"/>
        <end position="294"/>
    </location>
</feature>
<evidence type="ECO:0000256" key="14">
    <source>
        <dbReference type="ARBA" id="ARBA00022801"/>
    </source>
</evidence>
<feature type="compositionally biased region" description="Basic residues" evidence="18">
    <location>
        <begin position="531"/>
        <end position="548"/>
    </location>
</feature>
<feature type="compositionally biased region" description="Basic and acidic residues" evidence="18">
    <location>
        <begin position="92"/>
        <end position="111"/>
    </location>
</feature>
<dbReference type="InterPro" id="IPR019307">
    <property type="entry name" value="RNA-bd_AU-1/RNase_E/G"/>
</dbReference>
<keyword evidence="5" id="KW-1003">Cell membrane</keyword>
<proteinExistence type="inferred from homology"/>
<name>A0A518D2R0_9BACT</name>
<evidence type="ECO:0000313" key="20">
    <source>
        <dbReference type="EMBL" id="QDU85739.1"/>
    </source>
</evidence>
<evidence type="ECO:0000256" key="18">
    <source>
        <dbReference type="SAM" id="MobiDB-lite"/>
    </source>
</evidence>
<dbReference type="GO" id="GO:0005737">
    <property type="term" value="C:cytoplasm"/>
    <property type="evidence" value="ECO:0007669"/>
    <property type="project" value="UniProtKB-SubCell"/>
</dbReference>
<evidence type="ECO:0000256" key="13">
    <source>
        <dbReference type="ARBA" id="ARBA00022759"/>
    </source>
</evidence>
<gene>
    <name evidence="20" type="primary">rne</name>
    <name evidence="20" type="ORF">Pla163_28730</name>
</gene>
<dbReference type="SMART" id="SM00316">
    <property type="entry name" value="S1"/>
    <property type="match status" value="1"/>
</dbReference>
<evidence type="ECO:0000256" key="12">
    <source>
        <dbReference type="ARBA" id="ARBA00022730"/>
    </source>
</evidence>
<dbReference type="GO" id="GO:0006364">
    <property type="term" value="P:rRNA processing"/>
    <property type="evidence" value="ECO:0007669"/>
    <property type="project" value="UniProtKB-KW"/>
</dbReference>
<dbReference type="InterPro" id="IPR012340">
    <property type="entry name" value="NA-bd_OB-fold"/>
</dbReference>
<dbReference type="Pfam" id="PF20833">
    <property type="entry name" value="RNase_E_G_Thio"/>
    <property type="match status" value="1"/>
</dbReference>
<evidence type="ECO:0000256" key="8">
    <source>
        <dbReference type="ARBA" id="ARBA00022552"/>
    </source>
</evidence>
<keyword evidence="9" id="KW-0819">tRNA processing</keyword>
<evidence type="ECO:0000256" key="9">
    <source>
        <dbReference type="ARBA" id="ARBA00022694"/>
    </source>
</evidence>
<dbReference type="EMBL" id="CP036290">
    <property type="protein sequence ID" value="QDU85739.1"/>
    <property type="molecule type" value="Genomic_DNA"/>
</dbReference>
<keyword evidence="11" id="KW-0479">Metal-binding</keyword>
<organism evidence="20 21">
    <name type="scientific">Rohdeia mirabilis</name>
    <dbReference type="NCBI Taxonomy" id="2528008"/>
    <lineage>
        <taxon>Bacteria</taxon>
        <taxon>Pseudomonadati</taxon>
        <taxon>Planctomycetota</taxon>
        <taxon>Planctomycetia</taxon>
        <taxon>Planctomycetia incertae sedis</taxon>
        <taxon>Rohdeia</taxon>
    </lineage>
</organism>
<dbReference type="OrthoDB" id="9804278at2"/>
<dbReference type="NCBIfam" id="TIGR00757">
    <property type="entry name" value="RNaseEG"/>
    <property type="match status" value="1"/>
</dbReference>
<evidence type="ECO:0000256" key="7">
    <source>
        <dbReference type="ARBA" id="ARBA00022519"/>
    </source>
</evidence>
<dbReference type="Proteomes" id="UP000319342">
    <property type="component" value="Chromosome"/>
</dbReference>
<feature type="compositionally biased region" description="Basic residues" evidence="18">
    <location>
        <begin position="137"/>
        <end position="151"/>
    </location>
</feature>
<feature type="compositionally biased region" description="Basic and acidic residues" evidence="18">
    <location>
        <begin position="327"/>
        <end position="338"/>
    </location>
</feature>
<evidence type="ECO:0000256" key="15">
    <source>
        <dbReference type="ARBA" id="ARBA00022842"/>
    </source>
</evidence>
<keyword evidence="7" id="KW-0997">Cell inner membrane</keyword>
<keyword evidence="14 20" id="KW-0378">Hydrolase</keyword>
<dbReference type="InterPro" id="IPR048583">
    <property type="entry name" value="RNase_E_G_thioredoxin-like"/>
</dbReference>
<keyword evidence="16" id="KW-0694">RNA-binding</keyword>